<dbReference type="Pfam" id="PF01590">
    <property type="entry name" value="GAF"/>
    <property type="match status" value="2"/>
</dbReference>
<evidence type="ECO:0000256" key="7">
    <source>
        <dbReference type="PROSITE-ProRule" id="PRU00339"/>
    </source>
</evidence>
<dbReference type="InterPro" id="IPR003018">
    <property type="entry name" value="GAF"/>
</dbReference>
<evidence type="ECO:0000256" key="5">
    <source>
        <dbReference type="ARBA" id="ARBA00022989"/>
    </source>
</evidence>
<dbReference type="InterPro" id="IPR000014">
    <property type="entry name" value="PAS"/>
</dbReference>
<gene>
    <name evidence="11" type="ORF">ENR15_04640</name>
</gene>
<dbReference type="Gene3D" id="3.30.70.1230">
    <property type="entry name" value="Nucleotide cyclase"/>
    <property type="match status" value="1"/>
</dbReference>
<dbReference type="Gene3D" id="3.30.450.20">
    <property type="entry name" value="PAS domain"/>
    <property type="match status" value="1"/>
</dbReference>
<dbReference type="CDD" id="cd00130">
    <property type="entry name" value="PAS"/>
    <property type="match status" value="1"/>
</dbReference>
<sequence>MTAASPNHQWDHNGGTVIDVTPQVEAKNMRSQSAPKQAASTHASSGASSAASSALTTTQGTFSAFLAPLTQDTFKKVVTDVESKLQVVNQTLSMLDSLLDSQGFDSILDEMLRSITLKTGELLAADRTTIFLLDEEKNELWSIVAKGEGGGTLEIRIPADKGIAGEVATLKTVVNIPFDFFDDPRSAESKKFYKKSGYRTYTMLCLPLLSEKGELVAVVQLLNKLKKVHDVEAPLCDKIDTKGFSEEDERVFEEFAPSIRLILESSRSFYKASQRQRAAAALMAATQSLSKSSLDLEETLRRVMDEAKQLMNADRSTLWLIDHDRNELWTKIPIGGVLKELRIPRSAGFAGQVAVSGEPLNIAFDLYDHPGSETSKKTDKTTGYRTCSLLCMPVFNGDGELIGVTQLLNKKKQGDFPPYDASTWPEAPECWKASFNRADQEFMEAFNTQAGVALQNAKLFATVKQQEQLQRDILRSLSNGVISTDKKGIVISANETARKLLGLAEADRLEGTAMADMIAIKEAEFAQRFKAALEPSEEKSRNQYYPEQTLLAKNGEEHSVNLSINSIVDANDAKNVYGALVVIDDISDEKRLKSTMYRYMTQEVAEALLASGETGLGGKKKDVSVLFSDIRSYTTLTEKLSAEEVVDMLNEYFERMVDAVFKYKGTLDKYIGDALMAVFGSPLPLADHEWCSVQTAVDMRLRLAQFNAERKAAGKMQISIGIGIHADEVVSGNIGSSKRMELTSIGDGVNLASRLEGTSKMYGTDIVISQKTYEKCQDKIWARELDFITVKGKSEPVKIYELVGLRSGPLGADLTQKQHDLIGHYHQGRNYYLKRQFAGALREFGQVLELDPKNKGASLHMERCQHFLVSPPGDDWNGVEKLTEK</sequence>
<feature type="domain" description="PAS" evidence="9">
    <location>
        <begin position="466"/>
        <end position="518"/>
    </location>
</feature>
<dbReference type="SMART" id="SM00044">
    <property type="entry name" value="CYCc"/>
    <property type="match status" value="1"/>
</dbReference>
<evidence type="ECO:0000259" key="9">
    <source>
        <dbReference type="PROSITE" id="PS50112"/>
    </source>
</evidence>
<dbReference type="SUPFAM" id="SSF55785">
    <property type="entry name" value="PYP-like sensor domain (PAS domain)"/>
    <property type="match status" value="1"/>
</dbReference>
<evidence type="ECO:0000256" key="4">
    <source>
        <dbReference type="ARBA" id="ARBA00022692"/>
    </source>
</evidence>
<dbReference type="SMART" id="SM00091">
    <property type="entry name" value="PAS"/>
    <property type="match status" value="1"/>
</dbReference>
<keyword evidence="7" id="KW-0802">TPR repeat</keyword>
<feature type="domain" description="Guanylate cyclase" evidence="10">
    <location>
        <begin position="624"/>
        <end position="756"/>
    </location>
</feature>
<proteinExistence type="inferred from homology"/>
<organism evidence="11">
    <name type="scientific">Planktothricoides sp. SpSt-374</name>
    <dbReference type="NCBI Taxonomy" id="2282167"/>
    <lineage>
        <taxon>Bacteria</taxon>
        <taxon>Bacillati</taxon>
        <taxon>Cyanobacteriota</taxon>
        <taxon>Cyanophyceae</taxon>
        <taxon>Oscillatoriophycideae</taxon>
        <taxon>Oscillatoriales</taxon>
        <taxon>Oscillatoriaceae</taxon>
        <taxon>Planktothricoides</taxon>
    </lineage>
</organism>
<evidence type="ECO:0000256" key="3">
    <source>
        <dbReference type="ARBA" id="ARBA00022475"/>
    </source>
</evidence>
<dbReference type="EMBL" id="DSPX01000043">
    <property type="protein sequence ID" value="HGF99953.1"/>
    <property type="molecule type" value="Genomic_DNA"/>
</dbReference>
<dbReference type="SMART" id="SM00065">
    <property type="entry name" value="GAF"/>
    <property type="match status" value="2"/>
</dbReference>
<evidence type="ECO:0000256" key="1">
    <source>
        <dbReference type="ARBA" id="ARBA00004196"/>
    </source>
</evidence>
<keyword evidence="4" id="KW-0812">Transmembrane</keyword>
<comment type="caution">
    <text evidence="11">The sequence shown here is derived from an EMBL/GenBank/DDBJ whole genome shotgun (WGS) entry which is preliminary data.</text>
</comment>
<dbReference type="CDD" id="cd07302">
    <property type="entry name" value="CHD"/>
    <property type="match status" value="1"/>
</dbReference>
<dbReference type="PROSITE" id="PS50125">
    <property type="entry name" value="GUANYLATE_CYCLASE_2"/>
    <property type="match status" value="1"/>
</dbReference>
<evidence type="ECO:0000259" key="10">
    <source>
        <dbReference type="PROSITE" id="PS50125"/>
    </source>
</evidence>
<evidence type="ECO:0000256" key="8">
    <source>
        <dbReference type="SAM" id="MobiDB-lite"/>
    </source>
</evidence>
<protein>
    <submittedName>
        <fullName evidence="11">GAF domain-containing protein</fullName>
    </submittedName>
</protein>
<dbReference type="InterPro" id="IPR001054">
    <property type="entry name" value="A/G_cyclase"/>
</dbReference>
<reference evidence="11" key="1">
    <citation type="journal article" date="2020" name="mSystems">
        <title>Genome- and Community-Level Interaction Insights into Carbon Utilization and Element Cycling Functions of Hydrothermarchaeota in Hydrothermal Sediment.</title>
        <authorList>
            <person name="Zhou Z."/>
            <person name="Liu Y."/>
            <person name="Xu W."/>
            <person name="Pan J."/>
            <person name="Luo Z.H."/>
            <person name="Li M."/>
        </authorList>
    </citation>
    <scope>NUCLEOTIDE SEQUENCE [LARGE SCALE GENOMIC DNA]</scope>
    <source>
        <strain evidence="11">SpSt-374</strain>
    </source>
</reference>
<evidence type="ECO:0000256" key="2">
    <source>
        <dbReference type="ARBA" id="ARBA00005381"/>
    </source>
</evidence>
<dbReference type="GO" id="GO:0006171">
    <property type="term" value="P:cAMP biosynthetic process"/>
    <property type="evidence" value="ECO:0007669"/>
    <property type="project" value="TreeGrafter"/>
</dbReference>
<feature type="repeat" description="TPR" evidence="7">
    <location>
        <begin position="821"/>
        <end position="854"/>
    </location>
</feature>
<accession>A0A7C3VF62</accession>
<dbReference type="Gene3D" id="3.30.450.40">
    <property type="match status" value="2"/>
</dbReference>
<dbReference type="InterPro" id="IPR035965">
    <property type="entry name" value="PAS-like_dom_sf"/>
</dbReference>
<dbReference type="PANTHER" id="PTHR43081">
    <property type="entry name" value="ADENYLATE CYCLASE, TERMINAL-DIFFERENTIATION SPECIFIC-RELATED"/>
    <property type="match status" value="1"/>
</dbReference>
<evidence type="ECO:0000256" key="6">
    <source>
        <dbReference type="ARBA" id="ARBA00023136"/>
    </source>
</evidence>
<keyword evidence="5" id="KW-1133">Transmembrane helix</keyword>
<keyword evidence="3" id="KW-1003">Cell membrane</keyword>
<dbReference type="FunFam" id="3.30.70.1230:FF:000016">
    <property type="entry name" value="Adenylate/guanylate cyclase domain-containing protein"/>
    <property type="match status" value="1"/>
</dbReference>
<dbReference type="PROSITE" id="PS50112">
    <property type="entry name" value="PAS"/>
    <property type="match status" value="1"/>
</dbReference>
<dbReference type="NCBIfam" id="TIGR00229">
    <property type="entry name" value="sensory_box"/>
    <property type="match status" value="1"/>
</dbReference>
<keyword evidence="6" id="KW-0472">Membrane</keyword>
<dbReference type="Pfam" id="PF13426">
    <property type="entry name" value="PAS_9"/>
    <property type="match status" value="1"/>
</dbReference>
<dbReference type="AlphaFoldDB" id="A0A7C3VF62"/>
<dbReference type="Pfam" id="PF00211">
    <property type="entry name" value="Guanylate_cyc"/>
    <property type="match status" value="1"/>
</dbReference>
<comment type="subcellular location">
    <subcellularLocation>
        <location evidence="1">Cell envelope</location>
    </subcellularLocation>
</comment>
<dbReference type="GO" id="GO:0035556">
    <property type="term" value="P:intracellular signal transduction"/>
    <property type="evidence" value="ECO:0007669"/>
    <property type="project" value="InterPro"/>
</dbReference>
<dbReference type="InterPro" id="IPR029787">
    <property type="entry name" value="Nucleotide_cyclase"/>
</dbReference>
<name>A0A7C3VF62_9CYAN</name>
<dbReference type="SUPFAM" id="SSF55073">
    <property type="entry name" value="Nucleotide cyclase"/>
    <property type="match status" value="1"/>
</dbReference>
<comment type="similarity">
    <text evidence="2">Belongs to the adenylyl cyclase class-3 family.</text>
</comment>
<dbReference type="PROSITE" id="PS50005">
    <property type="entry name" value="TPR"/>
    <property type="match status" value="1"/>
</dbReference>
<evidence type="ECO:0000313" key="11">
    <source>
        <dbReference type="EMBL" id="HGF99953.1"/>
    </source>
</evidence>
<dbReference type="GO" id="GO:0004016">
    <property type="term" value="F:adenylate cyclase activity"/>
    <property type="evidence" value="ECO:0007669"/>
    <property type="project" value="UniProtKB-ARBA"/>
</dbReference>
<dbReference type="GO" id="GO:0030313">
    <property type="term" value="C:cell envelope"/>
    <property type="evidence" value="ECO:0007669"/>
    <property type="project" value="UniProtKB-SubCell"/>
</dbReference>
<dbReference type="PANTHER" id="PTHR43081:SF1">
    <property type="entry name" value="ADENYLATE CYCLASE, TERMINAL-DIFFERENTIATION SPECIFIC"/>
    <property type="match status" value="1"/>
</dbReference>
<dbReference type="SUPFAM" id="SSF55781">
    <property type="entry name" value="GAF domain-like"/>
    <property type="match status" value="2"/>
</dbReference>
<dbReference type="InterPro" id="IPR029016">
    <property type="entry name" value="GAF-like_dom_sf"/>
</dbReference>
<dbReference type="InterPro" id="IPR019734">
    <property type="entry name" value="TPR_rpt"/>
</dbReference>
<dbReference type="InterPro" id="IPR050697">
    <property type="entry name" value="Adenylyl/Guanylyl_Cyclase_3/4"/>
</dbReference>
<feature type="region of interest" description="Disordered" evidence="8">
    <location>
        <begin position="26"/>
        <end position="45"/>
    </location>
</feature>